<sequence>MNERIEKELKTIDENKRRAVNALREIADKIERGTAVLYTVSEGVEFEPTSLMYAPLSDRCFAQGNRASTTCTRSIVLTYGEIVSPYITCKLEDFTRG</sequence>
<name>A0A6J5P2F5_9CAUD</name>
<accession>A0A6J5P2F5</accession>
<proteinExistence type="predicted"/>
<organism evidence="1">
    <name type="scientific">uncultured Caudovirales phage</name>
    <dbReference type="NCBI Taxonomy" id="2100421"/>
    <lineage>
        <taxon>Viruses</taxon>
        <taxon>Duplodnaviria</taxon>
        <taxon>Heunggongvirae</taxon>
        <taxon>Uroviricota</taxon>
        <taxon>Caudoviricetes</taxon>
        <taxon>Peduoviridae</taxon>
        <taxon>Maltschvirus</taxon>
        <taxon>Maltschvirus maltsch</taxon>
    </lineage>
</organism>
<evidence type="ECO:0000313" key="1">
    <source>
        <dbReference type="EMBL" id="CAB4163518.1"/>
    </source>
</evidence>
<protein>
    <submittedName>
        <fullName evidence="1">Uncharacterized protein</fullName>
    </submittedName>
</protein>
<reference evidence="1" key="1">
    <citation type="submission" date="2020-04" db="EMBL/GenBank/DDBJ databases">
        <authorList>
            <person name="Chiriac C."/>
            <person name="Salcher M."/>
            <person name="Ghai R."/>
            <person name="Kavagutti S V."/>
        </authorList>
    </citation>
    <scope>NUCLEOTIDE SEQUENCE</scope>
</reference>
<gene>
    <name evidence="1" type="ORF">UFOVP814_32</name>
</gene>
<dbReference type="EMBL" id="LR796746">
    <property type="protein sequence ID" value="CAB4163518.1"/>
    <property type="molecule type" value="Genomic_DNA"/>
</dbReference>